<comment type="caution">
    <text evidence="4">The sequence shown here is derived from an EMBL/GenBank/DDBJ whole genome shotgun (WGS) entry which is preliminary data.</text>
</comment>
<name>A0A2J7RQH5_9NEOP</name>
<evidence type="ECO:0000256" key="2">
    <source>
        <dbReference type="ARBA" id="ARBA00023242"/>
    </source>
</evidence>
<keyword evidence="2" id="KW-0539">Nucleus</keyword>
<dbReference type="Proteomes" id="UP000235965">
    <property type="component" value="Unassembled WGS sequence"/>
</dbReference>
<dbReference type="GO" id="GO:0003723">
    <property type="term" value="F:RNA binding"/>
    <property type="evidence" value="ECO:0007669"/>
    <property type="project" value="TreeGrafter"/>
</dbReference>
<dbReference type="STRING" id="105785.A0A2J7RQH5"/>
<evidence type="ECO:0000313" key="5">
    <source>
        <dbReference type="Proteomes" id="UP000235965"/>
    </source>
</evidence>
<feature type="domain" description="NUC153" evidence="3">
    <location>
        <begin position="5"/>
        <end position="33"/>
    </location>
</feature>
<keyword evidence="5" id="KW-1185">Reference proteome</keyword>
<comment type="subcellular location">
    <subcellularLocation>
        <location evidence="1">Nucleus</location>
        <location evidence="1">Nucleolus</location>
    </subcellularLocation>
</comment>
<dbReference type="InterPro" id="IPR012580">
    <property type="entry name" value="NUC153"/>
</dbReference>
<dbReference type="InterPro" id="IPR039754">
    <property type="entry name" value="Esf1"/>
</dbReference>
<sequence length="90" mass="10297">VNVKDERFSALFSSHHFNIDPTDSHYHETKGMEAFRAEKLYRRQCSMNDIPNGLPAKIQKMDTVSGRDPELSLLVKAVKRKTQSLHKGGR</sequence>
<feature type="non-terminal residue" evidence="4">
    <location>
        <position position="1"/>
    </location>
</feature>
<dbReference type="Pfam" id="PF08159">
    <property type="entry name" value="NUC153"/>
    <property type="match status" value="1"/>
</dbReference>
<dbReference type="InParanoid" id="A0A2J7RQH5"/>
<organism evidence="4 5">
    <name type="scientific">Cryptotermes secundus</name>
    <dbReference type="NCBI Taxonomy" id="105785"/>
    <lineage>
        <taxon>Eukaryota</taxon>
        <taxon>Metazoa</taxon>
        <taxon>Ecdysozoa</taxon>
        <taxon>Arthropoda</taxon>
        <taxon>Hexapoda</taxon>
        <taxon>Insecta</taxon>
        <taxon>Pterygota</taxon>
        <taxon>Neoptera</taxon>
        <taxon>Polyneoptera</taxon>
        <taxon>Dictyoptera</taxon>
        <taxon>Blattodea</taxon>
        <taxon>Blattoidea</taxon>
        <taxon>Termitoidae</taxon>
        <taxon>Kalotermitidae</taxon>
        <taxon>Cryptotermitinae</taxon>
        <taxon>Cryptotermes</taxon>
    </lineage>
</organism>
<reference evidence="4 5" key="1">
    <citation type="submission" date="2017-12" db="EMBL/GenBank/DDBJ databases">
        <title>Hemimetabolous genomes reveal molecular basis of termite eusociality.</title>
        <authorList>
            <person name="Harrison M.C."/>
            <person name="Jongepier E."/>
            <person name="Robertson H.M."/>
            <person name="Arning N."/>
            <person name="Bitard-Feildel T."/>
            <person name="Chao H."/>
            <person name="Childers C.P."/>
            <person name="Dinh H."/>
            <person name="Doddapaneni H."/>
            <person name="Dugan S."/>
            <person name="Gowin J."/>
            <person name="Greiner C."/>
            <person name="Han Y."/>
            <person name="Hu H."/>
            <person name="Hughes D.S.T."/>
            <person name="Huylmans A.-K."/>
            <person name="Kemena C."/>
            <person name="Kremer L.P.M."/>
            <person name="Lee S.L."/>
            <person name="Lopez-Ezquerra A."/>
            <person name="Mallet L."/>
            <person name="Monroy-Kuhn J.M."/>
            <person name="Moser A."/>
            <person name="Murali S.C."/>
            <person name="Muzny D.M."/>
            <person name="Otani S."/>
            <person name="Piulachs M.-D."/>
            <person name="Poelchau M."/>
            <person name="Qu J."/>
            <person name="Schaub F."/>
            <person name="Wada-Katsumata A."/>
            <person name="Worley K.C."/>
            <person name="Xie Q."/>
            <person name="Ylla G."/>
            <person name="Poulsen M."/>
            <person name="Gibbs R.A."/>
            <person name="Schal C."/>
            <person name="Richards S."/>
            <person name="Belles X."/>
            <person name="Korb J."/>
            <person name="Bornberg-Bauer E."/>
        </authorList>
    </citation>
    <scope>NUCLEOTIDE SEQUENCE [LARGE SCALE GENOMIC DNA]</scope>
    <source>
        <tissue evidence="4">Whole body</tissue>
    </source>
</reference>
<dbReference type="PANTHER" id="PTHR12202">
    <property type="entry name" value="ESF1 HOMOLOG"/>
    <property type="match status" value="1"/>
</dbReference>
<evidence type="ECO:0000256" key="1">
    <source>
        <dbReference type="ARBA" id="ARBA00004604"/>
    </source>
</evidence>
<dbReference type="GO" id="GO:0005730">
    <property type="term" value="C:nucleolus"/>
    <property type="evidence" value="ECO:0007669"/>
    <property type="project" value="UniProtKB-SubCell"/>
</dbReference>
<dbReference type="EMBL" id="NEVH01001337">
    <property type="protein sequence ID" value="PNF43089.1"/>
    <property type="molecule type" value="Genomic_DNA"/>
</dbReference>
<dbReference type="PANTHER" id="PTHR12202:SF0">
    <property type="entry name" value="ESF1 HOMOLOG"/>
    <property type="match status" value="1"/>
</dbReference>
<proteinExistence type="predicted"/>
<gene>
    <name evidence="4" type="ORF">B7P43_G02701</name>
</gene>
<dbReference type="AlphaFoldDB" id="A0A2J7RQH5"/>
<protein>
    <recommendedName>
        <fullName evidence="3">NUC153 domain-containing protein</fullName>
    </recommendedName>
</protein>
<evidence type="ECO:0000259" key="3">
    <source>
        <dbReference type="Pfam" id="PF08159"/>
    </source>
</evidence>
<dbReference type="GO" id="GO:0006364">
    <property type="term" value="P:rRNA processing"/>
    <property type="evidence" value="ECO:0007669"/>
    <property type="project" value="InterPro"/>
</dbReference>
<evidence type="ECO:0000313" key="4">
    <source>
        <dbReference type="EMBL" id="PNF43089.1"/>
    </source>
</evidence>
<accession>A0A2J7RQH5</accession>